<sequence length="385" mass="42569">MWTSFSQAMIYRLPSSLPALANSPNPQMAPPAGFTNEPPNAERALVSYQSLQRSFYVPDTKLYRETYPPDGTMPYSGLWPFLQAMAGTLDVAGIPGIADGFQRAVQDRLVGLERYWDKRASLPGYDSFVVPPLGQGGAKHYGDNARAGLHLLQCHCMRGEWDVLHRAEQVFDFVVSGWDHDPSHPSPGGLFCVQPARSGDRGTAANAPGALFALHLYQITGRQCYLEWAKKMYDWVNEYLRAPDGLYWDHIDLQGNIDTTQSSGNQGTMIGASVLLFQVTGDAAYLQQAEHIAGVTLNCHFSNQPAVSNAIFFKNLFLLEAVNHNGTYRHAMQTYADKMWDSVRDPMTSLFTFNGTMPVKLLDQAAMVQIYATLAYPAVGTLASQ</sequence>
<gene>
    <name evidence="2" type="ORF">NITHO_1240008</name>
</gene>
<organism evidence="2 3">
    <name type="scientific">Nitrolancea hollandica Lb</name>
    <dbReference type="NCBI Taxonomy" id="1129897"/>
    <lineage>
        <taxon>Bacteria</taxon>
        <taxon>Pseudomonadati</taxon>
        <taxon>Thermomicrobiota</taxon>
        <taxon>Thermomicrobia</taxon>
        <taxon>Sphaerobacterales</taxon>
        <taxon>Sphaerobacterineae</taxon>
        <taxon>Sphaerobacteraceae</taxon>
        <taxon>Nitrolancea</taxon>
    </lineage>
</organism>
<dbReference type="GO" id="GO:0005975">
    <property type="term" value="P:carbohydrate metabolic process"/>
    <property type="evidence" value="ECO:0007669"/>
    <property type="project" value="InterPro"/>
</dbReference>
<dbReference type="Proteomes" id="UP000004221">
    <property type="component" value="Unassembled WGS sequence"/>
</dbReference>
<reference evidence="2 3" key="1">
    <citation type="journal article" date="2012" name="ISME J.">
        <title>Nitrification expanded: discovery, physiology and genomics of a nitrite-oxidizing bacterium from the phylum Chloroflexi.</title>
        <authorList>
            <person name="Sorokin D.Y."/>
            <person name="Lucker S."/>
            <person name="Vejmelkova D."/>
            <person name="Kostrikina N.A."/>
            <person name="Kleerebezem R."/>
            <person name="Rijpstra W.I."/>
            <person name="Damste J.S."/>
            <person name="Le Paslier D."/>
            <person name="Muyzer G."/>
            <person name="Wagner M."/>
            <person name="van Loosdrecht M.C."/>
            <person name="Daims H."/>
        </authorList>
    </citation>
    <scope>NUCLEOTIDE SEQUENCE [LARGE SCALE GENOMIC DNA]</scope>
    <source>
        <strain evidence="3">none</strain>
    </source>
</reference>
<dbReference type="InterPro" id="IPR014512">
    <property type="entry name" value="O_gly_hydro"/>
</dbReference>
<dbReference type="SUPFAM" id="SSF48208">
    <property type="entry name" value="Six-hairpin glycosidases"/>
    <property type="match status" value="1"/>
</dbReference>
<dbReference type="Pfam" id="PF03663">
    <property type="entry name" value="Glyco_hydro_76"/>
    <property type="match status" value="1"/>
</dbReference>
<evidence type="ECO:0000313" key="3">
    <source>
        <dbReference type="Proteomes" id="UP000004221"/>
    </source>
</evidence>
<evidence type="ECO:0000313" key="2">
    <source>
        <dbReference type="EMBL" id="CCF82516.1"/>
    </source>
</evidence>
<dbReference type="AlphaFoldDB" id="I4ECV4"/>
<dbReference type="PIRSF" id="PIRSF021505">
    <property type="entry name" value="O_gly_hdrol"/>
    <property type="match status" value="1"/>
</dbReference>
<dbReference type="PANTHER" id="PTHR47791">
    <property type="entry name" value="MEIOTICALLY UP-REGULATED GENE 191 PROTEIN"/>
    <property type="match status" value="1"/>
</dbReference>
<dbReference type="InterPro" id="IPR008928">
    <property type="entry name" value="6-hairpin_glycosidase_sf"/>
</dbReference>
<feature type="signal peptide" evidence="1">
    <location>
        <begin position="1"/>
        <end position="21"/>
    </location>
</feature>
<comment type="caution">
    <text evidence="2">The sequence shown here is derived from an EMBL/GenBank/DDBJ whole genome shotgun (WGS) entry which is preliminary data.</text>
</comment>
<accession>I4ECV4</accession>
<evidence type="ECO:0000256" key="1">
    <source>
        <dbReference type="SAM" id="SignalP"/>
    </source>
</evidence>
<protein>
    <submittedName>
        <fullName evidence="2">Glycoside hydrolase family 76</fullName>
    </submittedName>
</protein>
<dbReference type="InterPro" id="IPR053169">
    <property type="entry name" value="MUG_Protein"/>
</dbReference>
<name>I4ECV4_9BACT</name>
<dbReference type="InterPro" id="IPR005198">
    <property type="entry name" value="Glyco_hydro_76"/>
</dbReference>
<dbReference type="EMBL" id="CAGS01000029">
    <property type="protein sequence ID" value="CCF82516.1"/>
    <property type="molecule type" value="Genomic_DNA"/>
</dbReference>
<keyword evidence="1" id="KW-0732">Signal</keyword>
<feature type="chain" id="PRO_5003688729" evidence="1">
    <location>
        <begin position="22"/>
        <end position="385"/>
    </location>
</feature>
<proteinExistence type="predicted"/>
<dbReference type="GO" id="GO:0016787">
    <property type="term" value="F:hydrolase activity"/>
    <property type="evidence" value="ECO:0007669"/>
    <property type="project" value="UniProtKB-KW"/>
</dbReference>
<keyword evidence="3" id="KW-1185">Reference proteome</keyword>
<dbReference type="Gene3D" id="1.50.10.20">
    <property type="match status" value="1"/>
</dbReference>
<dbReference type="PANTHER" id="PTHR47791:SF4">
    <property type="entry name" value="(PUTATIVE SECRETED PROTEIN)-RELATED"/>
    <property type="match status" value="1"/>
</dbReference>
<keyword evidence="2" id="KW-0378">Hydrolase</keyword>